<keyword evidence="1" id="KW-0472">Membrane</keyword>
<organism evidence="2 3">
    <name type="scientific">Emergencia timonensis</name>
    <dbReference type="NCBI Taxonomy" id="1776384"/>
    <lineage>
        <taxon>Bacteria</taxon>
        <taxon>Bacillati</taxon>
        <taxon>Bacillota</taxon>
        <taxon>Clostridia</taxon>
        <taxon>Peptostreptococcales</taxon>
        <taxon>Anaerovoracaceae</taxon>
        <taxon>Emergencia</taxon>
    </lineage>
</organism>
<feature type="transmembrane region" description="Helical" evidence="1">
    <location>
        <begin position="159"/>
        <end position="179"/>
    </location>
</feature>
<dbReference type="RefSeq" id="WP_118333697.1">
    <property type="nucleotide sequence ID" value="NZ_AP025567.1"/>
</dbReference>
<proteinExistence type="predicted"/>
<name>A0A415E770_9FIRM</name>
<dbReference type="Proteomes" id="UP000284841">
    <property type="component" value="Unassembled WGS sequence"/>
</dbReference>
<protein>
    <submittedName>
        <fullName evidence="2">Uncharacterized protein</fullName>
    </submittedName>
</protein>
<feature type="transmembrane region" description="Helical" evidence="1">
    <location>
        <begin position="30"/>
        <end position="50"/>
    </location>
</feature>
<feature type="transmembrane region" description="Helical" evidence="1">
    <location>
        <begin position="88"/>
        <end position="111"/>
    </location>
</feature>
<feature type="transmembrane region" description="Helical" evidence="1">
    <location>
        <begin position="117"/>
        <end position="139"/>
    </location>
</feature>
<keyword evidence="1" id="KW-0812">Transmembrane</keyword>
<feature type="transmembrane region" description="Helical" evidence="1">
    <location>
        <begin position="185"/>
        <end position="205"/>
    </location>
</feature>
<evidence type="ECO:0000256" key="1">
    <source>
        <dbReference type="SAM" id="Phobius"/>
    </source>
</evidence>
<accession>A0A415E770</accession>
<feature type="transmembrane region" description="Helical" evidence="1">
    <location>
        <begin position="56"/>
        <end position="76"/>
    </location>
</feature>
<dbReference type="AlphaFoldDB" id="A0A415E770"/>
<keyword evidence="1" id="KW-1133">Transmembrane helix</keyword>
<evidence type="ECO:0000313" key="2">
    <source>
        <dbReference type="EMBL" id="RHJ89601.1"/>
    </source>
</evidence>
<evidence type="ECO:0000313" key="3">
    <source>
        <dbReference type="Proteomes" id="UP000284841"/>
    </source>
</evidence>
<reference evidence="2 3" key="1">
    <citation type="submission" date="2018-08" db="EMBL/GenBank/DDBJ databases">
        <title>A genome reference for cultivated species of the human gut microbiota.</title>
        <authorList>
            <person name="Zou Y."/>
            <person name="Xue W."/>
            <person name="Luo G."/>
        </authorList>
    </citation>
    <scope>NUCLEOTIDE SEQUENCE [LARGE SCALE GENOMIC DNA]</scope>
    <source>
        <strain evidence="2 3">AM07-24</strain>
    </source>
</reference>
<gene>
    <name evidence="2" type="ORF">DW099_03240</name>
</gene>
<comment type="caution">
    <text evidence="2">The sequence shown here is derived from an EMBL/GenBank/DDBJ whole genome shotgun (WGS) entry which is preliminary data.</text>
</comment>
<keyword evidence="3" id="KW-1185">Reference proteome</keyword>
<dbReference type="EMBL" id="QRMS01000001">
    <property type="protein sequence ID" value="RHJ89601.1"/>
    <property type="molecule type" value="Genomic_DNA"/>
</dbReference>
<sequence length="223" mass="25968">MIFITIPCEAFSIFYTYFALQRRTVSKVKMLLLAVVYTILILATVFIPFLQEWPKLILRFILYSVELFLYMGLLTVTGERDLKKTMFYTLFSYLSWYLLPTCTIGITYFLIGRWVPAVYILCIMAVLGCFLLIWVVRLADSKYDLCRIVKYLADRVDTWSNMIKLYLGFIILAIIMDIMSSMEEGVNVINLLAHPLALVGALIFLRRIAARITMEDRQSEQKE</sequence>